<dbReference type="GeneID" id="19014311"/>
<dbReference type="SMART" id="SM00642">
    <property type="entry name" value="Aamy"/>
    <property type="match status" value="1"/>
</dbReference>
<dbReference type="InterPro" id="IPR017853">
    <property type="entry name" value="GH"/>
</dbReference>
<evidence type="ECO:0000256" key="2">
    <source>
        <dbReference type="ARBA" id="ARBA00004602"/>
    </source>
</evidence>
<dbReference type="PANTHER" id="PTHR43651">
    <property type="entry name" value="1,4-ALPHA-GLUCAN-BRANCHING ENZYME"/>
    <property type="match status" value="1"/>
</dbReference>
<dbReference type="Gene3D" id="2.60.40.10">
    <property type="entry name" value="Immunoglobulins"/>
    <property type="match status" value="1"/>
</dbReference>
<dbReference type="FunFam" id="3.20.20.80:FF:000001">
    <property type="entry name" value="1,4-alpha-glucan branching enzyme"/>
    <property type="match status" value="1"/>
</dbReference>
<evidence type="ECO:0000256" key="4">
    <source>
        <dbReference type="ARBA" id="ARBA00012541"/>
    </source>
</evidence>
<dbReference type="InterPro" id="IPR013783">
    <property type="entry name" value="Ig-like_fold"/>
</dbReference>
<dbReference type="OrthoDB" id="196493at2759"/>
<dbReference type="InterPro" id="IPR006047">
    <property type="entry name" value="GH13_cat_dom"/>
</dbReference>
<evidence type="ECO:0000256" key="3">
    <source>
        <dbReference type="ARBA" id="ARBA00009000"/>
    </source>
</evidence>
<dbReference type="InterPro" id="IPR006048">
    <property type="entry name" value="A-amylase/branching_C"/>
</dbReference>
<dbReference type="Proteomes" id="UP000198341">
    <property type="component" value="Chromosome 8"/>
</dbReference>
<dbReference type="EC" id="2.4.1.18" evidence="4"/>
<evidence type="ECO:0000313" key="12">
    <source>
        <dbReference type="Proteomes" id="UP000198341"/>
    </source>
</evidence>
<dbReference type="AlphaFoldDB" id="K8EZ02"/>
<dbReference type="SUPFAM" id="SSF51445">
    <property type="entry name" value="(Trans)glycosidases"/>
    <property type="match status" value="1"/>
</dbReference>
<evidence type="ECO:0000256" key="9">
    <source>
        <dbReference type="SAM" id="MobiDB-lite"/>
    </source>
</evidence>
<dbReference type="InterPro" id="IPR004193">
    <property type="entry name" value="Glyco_hydro_13_N"/>
</dbReference>
<feature type="active site" description="Nucleophile" evidence="8">
    <location>
        <position position="354"/>
    </location>
</feature>
<dbReference type="eggNOG" id="KOG0470">
    <property type="taxonomic scope" value="Eukaryota"/>
</dbReference>
<dbReference type="GO" id="GO:0005978">
    <property type="term" value="P:glycogen biosynthetic process"/>
    <property type="evidence" value="ECO:0007669"/>
    <property type="project" value="InterPro"/>
</dbReference>
<gene>
    <name evidence="11" type="ORF">Bathy08g03320</name>
</gene>
<feature type="domain" description="Glycosyl hydrolase family 13 catalytic" evidence="10">
    <location>
        <begin position="206"/>
        <end position="573"/>
    </location>
</feature>
<evidence type="ECO:0000259" key="10">
    <source>
        <dbReference type="SMART" id="SM00642"/>
    </source>
</evidence>
<evidence type="ECO:0000256" key="1">
    <source>
        <dbReference type="ARBA" id="ARBA00000826"/>
    </source>
</evidence>
<dbReference type="STRING" id="41875.K8EZ02"/>
<dbReference type="Pfam" id="PF02806">
    <property type="entry name" value="Alpha-amylase_C"/>
    <property type="match status" value="1"/>
</dbReference>
<dbReference type="Pfam" id="PF02922">
    <property type="entry name" value="CBM_48"/>
    <property type="match status" value="1"/>
</dbReference>
<evidence type="ECO:0000256" key="8">
    <source>
        <dbReference type="PIRSR" id="PIRSR000463-1"/>
    </source>
</evidence>
<dbReference type="EMBL" id="FO082271">
    <property type="protein sequence ID" value="CCO17740.1"/>
    <property type="molecule type" value="Genomic_DNA"/>
</dbReference>
<dbReference type="GO" id="GO:0003844">
    <property type="term" value="F:1,4-alpha-glucan branching enzyme activity"/>
    <property type="evidence" value="ECO:0007669"/>
    <property type="project" value="UniProtKB-EC"/>
</dbReference>
<organism evidence="11 12">
    <name type="scientific">Bathycoccus prasinos</name>
    <dbReference type="NCBI Taxonomy" id="41875"/>
    <lineage>
        <taxon>Eukaryota</taxon>
        <taxon>Viridiplantae</taxon>
        <taxon>Chlorophyta</taxon>
        <taxon>Mamiellophyceae</taxon>
        <taxon>Mamiellales</taxon>
        <taxon>Bathycoccaceae</taxon>
        <taxon>Bathycoccus</taxon>
    </lineage>
</organism>
<sequence>MREVHDTKDEQKTEETKAYSKDGTDLIEIDEMLKPHEGHLRYRWEKFLEVKGAIEKASGSLSAFADGYKEYGFSKKEDGTIVYKEWMPACNHAALVGDFNGWNGEATPMARDDFGNWSCELPAGTIPHDSRVKIRFFKDGGHVDRIPAYIRYARVPPNEMGAKYDGIYWDPPKEERHEWKFKKGPKKPSAPRIYEAHVGMSSNDPKVSTYREFADTVLPRIKGGGYNSVQLMAVMEHAYYGSFGYHVTNFFGVSSRSGTPEDFKYLVDKAHELGVRVIIDVIHSHASKNTEDGLAGFDVGQKAEDSYFDVGEKGYHYLWDSRLFKYDNWETQRLLLSNAKYWIEEYGVDGYRFDGVTSMLYHHHGLNMEFTGNYEEYLGMNTNIDAVVYLMLVNDMLHSNYPEVEVFAEDVSGMPTLCRDVRENGVGFDARLAMSIPDFWVKYFKTRKDEDWGMHEIISTLCNRRYSEKAIAYVESHDQSIVGDKTTAFWLMDAEMYGHMSATQPITPIIERGIALHKMLRLITIGLGGEGYLAFMGNEFGHPEWVDFPREGNNWSHDHCRRRWDLADAEHLRYKDMKNFDREMLNIEDGFKFLSNGHQHVSTADDNRKIIVFERGDLLFVFNFNPTQDFEGLEIGVPKPGKYVCVLDTDEGQFGGRNRVDKGTEHFTSPEKIESWVGPYPQEPRECSMKVLSCSRTAQVYRRVDESEFMNSHPDAAAVAR</sequence>
<evidence type="ECO:0000256" key="5">
    <source>
        <dbReference type="ARBA" id="ARBA00022679"/>
    </source>
</evidence>
<dbReference type="InterPro" id="IPR013780">
    <property type="entry name" value="Glyco_hydro_b"/>
</dbReference>
<reference evidence="11 12" key="1">
    <citation type="submission" date="2011-10" db="EMBL/GenBank/DDBJ databases">
        <authorList>
            <person name="Genoscope - CEA"/>
        </authorList>
    </citation>
    <scope>NUCLEOTIDE SEQUENCE [LARGE SCALE GENOMIC DNA]</scope>
    <source>
        <strain evidence="11 12">RCC 1105</strain>
    </source>
</reference>
<dbReference type="Gene3D" id="2.60.40.1180">
    <property type="entry name" value="Golgi alpha-mannosidase II"/>
    <property type="match status" value="1"/>
</dbReference>
<evidence type="ECO:0000256" key="6">
    <source>
        <dbReference type="ARBA" id="ARBA00023234"/>
    </source>
</evidence>
<dbReference type="SUPFAM" id="SSF51011">
    <property type="entry name" value="Glycosyl hydrolase domain"/>
    <property type="match status" value="1"/>
</dbReference>
<dbReference type="InterPro" id="IPR037439">
    <property type="entry name" value="Branching_enzy"/>
</dbReference>
<comment type="catalytic activity">
    <reaction evidence="1">
        <text>Transfers a segment of a (1-&gt;4)-alpha-D-glucan chain to a primary hydroxy group in a similar glucan chain.</text>
        <dbReference type="EC" id="2.4.1.18"/>
    </reaction>
</comment>
<dbReference type="Gene3D" id="3.20.20.80">
    <property type="entry name" value="Glycosidases"/>
    <property type="match status" value="1"/>
</dbReference>
<dbReference type="SUPFAM" id="SSF81296">
    <property type="entry name" value="E set domains"/>
    <property type="match status" value="1"/>
</dbReference>
<dbReference type="RefSeq" id="XP_007511619.1">
    <property type="nucleotide sequence ID" value="XM_007511557.1"/>
</dbReference>
<comment type="pathway">
    <text evidence="7">Glycan biosynthesis.</text>
</comment>
<dbReference type="GO" id="GO:0009501">
    <property type="term" value="C:amyloplast"/>
    <property type="evidence" value="ECO:0007669"/>
    <property type="project" value="UniProtKB-SubCell"/>
</dbReference>
<dbReference type="InterPro" id="IPR014756">
    <property type="entry name" value="Ig_E-set"/>
</dbReference>
<dbReference type="CDD" id="cd11321">
    <property type="entry name" value="AmyAc_bac_euk_BE"/>
    <property type="match status" value="1"/>
</dbReference>
<comment type="similarity">
    <text evidence="3">Belongs to the glycosyl hydrolase 13 family. GlgB subfamily.</text>
</comment>
<keyword evidence="5" id="KW-0808">Transferase</keyword>
<keyword evidence="6" id="KW-0934">Plastid</keyword>
<keyword evidence="12" id="KW-1185">Reference proteome</keyword>
<dbReference type="Pfam" id="PF00128">
    <property type="entry name" value="Alpha-amylase"/>
    <property type="match status" value="1"/>
</dbReference>
<dbReference type="FunFam" id="2.60.40.10:FF:000250">
    <property type="entry name" value="1,4-alpha-glucan-branching enzyme, chloroplastic/amyloplastic"/>
    <property type="match status" value="1"/>
</dbReference>
<dbReference type="CDD" id="cd02854">
    <property type="entry name" value="E_set_GBE_euk_N"/>
    <property type="match status" value="1"/>
</dbReference>
<feature type="region of interest" description="Disordered" evidence="9">
    <location>
        <begin position="1"/>
        <end position="20"/>
    </location>
</feature>
<dbReference type="PANTHER" id="PTHR43651:SF2">
    <property type="entry name" value="1,4-ALPHA-GLUCAN-BRANCHING ENZYME, CHLOROPLASTIC_AMYLOPLASTIC"/>
    <property type="match status" value="1"/>
</dbReference>
<protein>
    <recommendedName>
        <fullName evidence="4">1,4-alpha-glucan branching enzyme</fullName>
        <ecNumber evidence="4">2.4.1.18</ecNumber>
    </recommendedName>
</protein>
<dbReference type="PIRSF" id="PIRSF000463">
    <property type="entry name" value="GlgB"/>
    <property type="match status" value="1"/>
</dbReference>
<proteinExistence type="inferred from homology"/>
<accession>K8EZ02</accession>
<comment type="subcellular location">
    <subcellularLocation>
        <location evidence="2">Plastid</location>
        <location evidence="2">Amyloplast</location>
    </subcellularLocation>
</comment>
<evidence type="ECO:0000256" key="7">
    <source>
        <dbReference type="ARBA" id="ARBA00060592"/>
    </source>
</evidence>
<dbReference type="KEGG" id="bpg:Bathy08g03320"/>
<name>K8EZ02_9CHLO</name>
<evidence type="ECO:0000313" key="11">
    <source>
        <dbReference type="EMBL" id="CCO17740.1"/>
    </source>
</evidence>
<dbReference type="GO" id="GO:0043169">
    <property type="term" value="F:cation binding"/>
    <property type="evidence" value="ECO:0007669"/>
    <property type="project" value="InterPro"/>
</dbReference>
<feature type="active site" description="Proton donor" evidence="8">
    <location>
        <position position="409"/>
    </location>
</feature>
<keyword evidence="6" id="KW-0035">Amyloplast</keyword>
<dbReference type="GO" id="GO:0004553">
    <property type="term" value="F:hydrolase activity, hydrolyzing O-glycosyl compounds"/>
    <property type="evidence" value="ECO:0007669"/>
    <property type="project" value="InterPro"/>
</dbReference>